<evidence type="ECO:0000313" key="4">
    <source>
        <dbReference type="Proteomes" id="UP000002009"/>
    </source>
</evidence>
<reference evidence="3 4" key="1">
    <citation type="journal article" date="2009" name="Science">
        <title>Green evolution and dynamic adaptations revealed by genomes of the marine picoeukaryotes Micromonas.</title>
        <authorList>
            <person name="Worden A.Z."/>
            <person name="Lee J.H."/>
            <person name="Mock T."/>
            <person name="Rouze P."/>
            <person name="Simmons M.P."/>
            <person name="Aerts A.L."/>
            <person name="Allen A.E."/>
            <person name="Cuvelier M.L."/>
            <person name="Derelle E."/>
            <person name="Everett M.V."/>
            <person name="Foulon E."/>
            <person name="Grimwood J."/>
            <person name="Gundlach H."/>
            <person name="Henrissat B."/>
            <person name="Napoli C."/>
            <person name="McDonald S.M."/>
            <person name="Parker M.S."/>
            <person name="Rombauts S."/>
            <person name="Salamov A."/>
            <person name="Von Dassow P."/>
            <person name="Badger J.H."/>
            <person name="Coutinho P.M."/>
            <person name="Demir E."/>
            <person name="Dubchak I."/>
            <person name="Gentemann C."/>
            <person name="Eikrem W."/>
            <person name="Gready J.E."/>
            <person name="John U."/>
            <person name="Lanier W."/>
            <person name="Lindquist E.A."/>
            <person name="Lucas S."/>
            <person name="Mayer K.F."/>
            <person name="Moreau H."/>
            <person name="Not F."/>
            <person name="Otillar R."/>
            <person name="Panaud O."/>
            <person name="Pangilinan J."/>
            <person name="Paulsen I."/>
            <person name="Piegu B."/>
            <person name="Poliakov A."/>
            <person name="Robbens S."/>
            <person name="Schmutz J."/>
            <person name="Toulza E."/>
            <person name="Wyss T."/>
            <person name="Zelensky A."/>
            <person name="Zhou K."/>
            <person name="Armbrust E.V."/>
            <person name="Bhattacharya D."/>
            <person name="Goodenough U.W."/>
            <person name="Van de Peer Y."/>
            <person name="Grigoriev I.V."/>
        </authorList>
    </citation>
    <scope>NUCLEOTIDE SEQUENCE [LARGE SCALE GENOMIC DNA]</scope>
    <source>
        <strain evidence="4">RCC299 / NOUM17</strain>
    </source>
</reference>
<organism evidence="3 4">
    <name type="scientific">Micromonas commoda (strain RCC299 / NOUM17 / CCMP2709)</name>
    <name type="common">Picoplanktonic green alga</name>
    <dbReference type="NCBI Taxonomy" id="296587"/>
    <lineage>
        <taxon>Eukaryota</taxon>
        <taxon>Viridiplantae</taxon>
        <taxon>Chlorophyta</taxon>
        <taxon>Mamiellophyceae</taxon>
        <taxon>Mamiellales</taxon>
        <taxon>Mamiellaceae</taxon>
        <taxon>Micromonas</taxon>
    </lineage>
</organism>
<dbReference type="EMBL" id="CP001323">
    <property type="protein sequence ID" value="ACO60848.1"/>
    <property type="molecule type" value="Genomic_DNA"/>
</dbReference>
<dbReference type="Proteomes" id="UP000002009">
    <property type="component" value="Chromosome 2"/>
</dbReference>
<dbReference type="AlphaFoldDB" id="C1DXY2"/>
<gene>
    <name evidence="3" type="ORF">MICPUN_56128</name>
</gene>
<dbReference type="GeneID" id="8241269"/>
<sequence length="259" mass="29771">MSECSFEALPREIQLRILREGLITVKGDTHPEPTEGQRLPWGPPPGFQVGFDPGTKSMTDYKLVPKAIMDGCHDVKLALQVACMSVSMKELIYTDLFEERLAALEKAVKERLWVPLEGKNPEYKYPNKTNLRGEPWVKVYDDDGKMRKELLRYIDPRHRDKDRWSALCTAQKYRLLLAHVALCCGRVWNMVNDDEVVFFEAFAPMILSHGSTFIDIWELLIGGVDNMSDLGATDNRERLHEAEERLSDLVTQFAQQNRM</sequence>
<dbReference type="RefSeq" id="XP_002499590.1">
    <property type="nucleotide sequence ID" value="XM_002499544.1"/>
</dbReference>
<keyword evidence="4" id="KW-1185">Reference proteome</keyword>
<keyword evidence="1" id="KW-0175">Coiled coil</keyword>
<proteinExistence type="predicted"/>
<dbReference type="KEGG" id="mis:MICPUN_56128"/>
<feature type="region of interest" description="Disordered" evidence="2">
    <location>
        <begin position="26"/>
        <end position="45"/>
    </location>
</feature>
<protein>
    <submittedName>
        <fullName evidence="3">Uncharacterized protein</fullName>
    </submittedName>
</protein>
<name>C1DXY2_MICCC</name>
<feature type="coiled-coil region" evidence="1">
    <location>
        <begin position="232"/>
        <end position="259"/>
    </location>
</feature>
<evidence type="ECO:0000256" key="2">
    <source>
        <dbReference type="SAM" id="MobiDB-lite"/>
    </source>
</evidence>
<evidence type="ECO:0000256" key="1">
    <source>
        <dbReference type="SAM" id="Coils"/>
    </source>
</evidence>
<accession>C1DXY2</accession>
<dbReference type="InParanoid" id="C1DXY2"/>
<evidence type="ECO:0000313" key="3">
    <source>
        <dbReference type="EMBL" id="ACO60848.1"/>
    </source>
</evidence>